<keyword evidence="4" id="KW-1185">Reference proteome</keyword>
<keyword evidence="2" id="KW-0812">Transmembrane</keyword>
<dbReference type="InParanoid" id="C1E3R1"/>
<evidence type="ECO:0000313" key="3">
    <source>
        <dbReference type="EMBL" id="ACO62981.1"/>
    </source>
</evidence>
<dbReference type="RefSeq" id="XP_002501723.1">
    <property type="nucleotide sequence ID" value="XM_002501677.1"/>
</dbReference>
<organism evidence="3 4">
    <name type="scientific">Micromonas commoda (strain RCC299 / NOUM17 / CCMP2709)</name>
    <name type="common">Picoplanktonic green alga</name>
    <dbReference type="NCBI Taxonomy" id="296587"/>
    <lineage>
        <taxon>Eukaryota</taxon>
        <taxon>Viridiplantae</taxon>
        <taxon>Chlorophyta</taxon>
        <taxon>Mamiellophyceae</taxon>
        <taxon>Mamiellales</taxon>
        <taxon>Mamiellaceae</taxon>
        <taxon>Micromonas</taxon>
    </lineage>
</organism>
<keyword evidence="2" id="KW-1133">Transmembrane helix</keyword>
<gene>
    <name evidence="3" type="ORF">MICPUN_52755</name>
</gene>
<feature type="transmembrane region" description="Helical" evidence="2">
    <location>
        <begin position="20"/>
        <end position="37"/>
    </location>
</feature>
<evidence type="ECO:0000256" key="2">
    <source>
        <dbReference type="SAM" id="Phobius"/>
    </source>
</evidence>
<protein>
    <submittedName>
        <fullName evidence="3">Uncharacterized protein</fullName>
    </submittedName>
</protein>
<sequence>MSVDAEAATSSPSPDYDYKMILAGAGCVAAMSTYGAYRTKWTNVFKASYASTWLTLGPATLMYVTPDEATQRERIAKASVGRATSVEAGGGRIGQTAEERRAQIETIRRSVEGGRREAKAELEAEAKKGWWRRR</sequence>
<name>C1E3R1_MICCC</name>
<proteinExistence type="predicted"/>
<feature type="compositionally biased region" description="Basic and acidic residues" evidence="1">
    <location>
        <begin position="111"/>
        <end position="128"/>
    </location>
</feature>
<feature type="region of interest" description="Disordered" evidence="1">
    <location>
        <begin position="79"/>
        <end position="99"/>
    </location>
</feature>
<evidence type="ECO:0000256" key="1">
    <source>
        <dbReference type="SAM" id="MobiDB-lite"/>
    </source>
</evidence>
<reference evidence="3 4" key="1">
    <citation type="journal article" date="2009" name="Science">
        <title>Green evolution and dynamic adaptations revealed by genomes of the marine picoeukaryotes Micromonas.</title>
        <authorList>
            <person name="Worden A.Z."/>
            <person name="Lee J.H."/>
            <person name="Mock T."/>
            <person name="Rouze P."/>
            <person name="Simmons M.P."/>
            <person name="Aerts A.L."/>
            <person name="Allen A.E."/>
            <person name="Cuvelier M.L."/>
            <person name="Derelle E."/>
            <person name="Everett M.V."/>
            <person name="Foulon E."/>
            <person name="Grimwood J."/>
            <person name="Gundlach H."/>
            <person name="Henrissat B."/>
            <person name="Napoli C."/>
            <person name="McDonald S.M."/>
            <person name="Parker M.S."/>
            <person name="Rombauts S."/>
            <person name="Salamov A."/>
            <person name="Von Dassow P."/>
            <person name="Badger J.H."/>
            <person name="Coutinho P.M."/>
            <person name="Demir E."/>
            <person name="Dubchak I."/>
            <person name="Gentemann C."/>
            <person name="Eikrem W."/>
            <person name="Gready J.E."/>
            <person name="John U."/>
            <person name="Lanier W."/>
            <person name="Lindquist E.A."/>
            <person name="Lucas S."/>
            <person name="Mayer K.F."/>
            <person name="Moreau H."/>
            <person name="Not F."/>
            <person name="Otillar R."/>
            <person name="Panaud O."/>
            <person name="Pangilinan J."/>
            <person name="Paulsen I."/>
            <person name="Piegu B."/>
            <person name="Poliakov A."/>
            <person name="Robbens S."/>
            <person name="Schmutz J."/>
            <person name="Toulza E."/>
            <person name="Wyss T."/>
            <person name="Zelensky A."/>
            <person name="Zhou K."/>
            <person name="Armbrust E.V."/>
            <person name="Bhattacharya D."/>
            <person name="Goodenough U.W."/>
            <person name="Van de Peer Y."/>
            <person name="Grigoriev I.V."/>
        </authorList>
    </citation>
    <scope>NUCLEOTIDE SEQUENCE [LARGE SCALE GENOMIC DNA]</scope>
    <source>
        <strain evidence="4">RCC299 / NOUM17</strain>
    </source>
</reference>
<dbReference type="GeneID" id="8242624"/>
<accession>C1E3R1</accession>
<feature type="region of interest" description="Disordered" evidence="1">
    <location>
        <begin position="111"/>
        <end position="134"/>
    </location>
</feature>
<dbReference type="OMA" id="YKMILAG"/>
<keyword evidence="2" id="KW-0472">Membrane</keyword>
<evidence type="ECO:0000313" key="4">
    <source>
        <dbReference type="Proteomes" id="UP000002009"/>
    </source>
</evidence>
<dbReference type="EMBL" id="CP001325">
    <property type="protein sequence ID" value="ACO62981.1"/>
    <property type="molecule type" value="Genomic_DNA"/>
</dbReference>
<dbReference type="Proteomes" id="UP000002009">
    <property type="component" value="Chromosome 4"/>
</dbReference>
<dbReference type="AlphaFoldDB" id="C1E3R1"/>
<dbReference type="KEGG" id="mis:MICPUN_52755"/>